<keyword evidence="2" id="KW-0813">Transport</keyword>
<evidence type="ECO:0000313" key="7">
    <source>
        <dbReference type="Proteomes" id="UP000003706"/>
    </source>
</evidence>
<name>H1KZE3_9EURY</name>
<dbReference type="STRING" id="647171.MetfoDRAFT_1166"/>
<evidence type="ECO:0000256" key="4">
    <source>
        <dbReference type="ARBA" id="ARBA00022840"/>
    </source>
</evidence>
<dbReference type="AlphaFoldDB" id="H1KZE3"/>
<dbReference type="GO" id="GO:0005524">
    <property type="term" value="F:ATP binding"/>
    <property type="evidence" value="ECO:0007669"/>
    <property type="project" value="UniProtKB-KW"/>
</dbReference>
<evidence type="ECO:0000256" key="3">
    <source>
        <dbReference type="ARBA" id="ARBA00022741"/>
    </source>
</evidence>
<keyword evidence="3" id="KW-0547">Nucleotide-binding</keyword>
<feature type="domain" description="ABC transporter" evidence="5">
    <location>
        <begin position="1"/>
        <end position="180"/>
    </location>
</feature>
<dbReference type="PANTHER" id="PTHR42711:SF5">
    <property type="entry name" value="ABC TRANSPORTER ATP-BINDING PROTEIN NATA"/>
    <property type="match status" value="1"/>
</dbReference>
<dbReference type="InterPro" id="IPR050763">
    <property type="entry name" value="ABC_transporter_ATP-binding"/>
</dbReference>
<comment type="caution">
    <text evidence="6">The sequence shown here is derived from an EMBL/GenBank/DDBJ whole genome shotgun (WGS) entry which is preliminary data.</text>
</comment>
<dbReference type="InterPro" id="IPR027417">
    <property type="entry name" value="P-loop_NTPase"/>
</dbReference>
<dbReference type="OrthoDB" id="31298at2157"/>
<evidence type="ECO:0000313" key="6">
    <source>
        <dbReference type="EMBL" id="EHP86063.1"/>
    </source>
</evidence>
<dbReference type="PROSITE" id="PS50893">
    <property type="entry name" value="ABC_TRANSPORTER_2"/>
    <property type="match status" value="1"/>
</dbReference>
<sequence length="249" mass="28237">MRIIAEGIKYNEGEIKIFGKDLSKEVLTLIGYSPQENISYELLTVEENLKFYADLYNIPYERVEELINIFKLPKDKKAKDLSGGYKKRLNLAISLIHNPKILILDEPSTGLDVSSRKELWNLLKELRDEGKTIILSTHHIEEAEGIIDRVGIINNGKIVAVGSVKELKKLVGVKNVIEVEGVLNGLDKLSFEITVKENLAKVYVDDVNESLPKIVETLTKYNSKIRHLYIKEVTLEDAFLKIVGECNEN</sequence>
<dbReference type="InterPro" id="IPR003439">
    <property type="entry name" value="ABC_transporter-like_ATP-bd"/>
</dbReference>
<dbReference type="InterPro" id="IPR025302">
    <property type="entry name" value="DrrA1/2-like_C"/>
</dbReference>
<reference evidence="6 7" key="1">
    <citation type="submission" date="2011-09" db="EMBL/GenBank/DDBJ databases">
        <title>The draft genome of Methanotorris formicicus Mc-S-70.</title>
        <authorList>
            <consortium name="US DOE Joint Genome Institute (JGI-PGF)"/>
            <person name="Lucas S."/>
            <person name="Han J."/>
            <person name="Lapidus A."/>
            <person name="Cheng J.-F."/>
            <person name="Goodwin L."/>
            <person name="Pitluck S."/>
            <person name="Peters L."/>
            <person name="Land M.L."/>
            <person name="Hauser L."/>
            <person name="Sieprawska-Lupa M."/>
            <person name="Takai K."/>
            <person name="Miyazaki J."/>
            <person name="Whitman W."/>
            <person name="Woyke T.J."/>
        </authorList>
    </citation>
    <scope>NUCLEOTIDE SEQUENCE [LARGE SCALE GENOMIC DNA]</scope>
    <source>
        <strain evidence="6 7">Mc-S-70</strain>
    </source>
</reference>
<dbReference type="PANTHER" id="PTHR42711">
    <property type="entry name" value="ABC TRANSPORTER ATP-BINDING PROTEIN"/>
    <property type="match status" value="1"/>
</dbReference>
<dbReference type="SUPFAM" id="SSF52540">
    <property type="entry name" value="P-loop containing nucleoside triphosphate hydrolases"/>
    <property type="match status" value="1"/>
</dbReference>
<keyword evidence="4" id="KW-0067">ATP-binding</keyword>
<dbReference type="Pfam" id="PF13732">
    <property type="entry name" value="DrrA1-3_C"/>
    <property type="match status" value="1"/>
</dbReference>
<dbReference type="Pfam" id="PF00005">
    <property type="entry name" value="ABC_tran"/>
    <property type="match status" value="1"/>
</dbReference>
<evidence type="ECO:0000256" key="1">
    <source>
        <dbReference type="ARBA" id="ARBA00005417"/>
    </source>
</evidence>
<accession>H1KZE3</accession>
<gene>
    <name evidence="6" type="ORF">MetfoDRAFT_1166</name>
</gene>
<proteinExistence type="inferred from homology"/>
<keyword evidence="7" id="KW-1185">Reference proteome</keyword>
<dbReference type="GO" id="GO:0016887">
    <property type="term" value="F:ATP hydrolysis activity"/>
    <property type="evidence" value="ECO:0007669"/>
    <property type="project" value="InterPro"/>
</dbReference>
<dbReference type="Gene3D" id="3.40.50.300">
    <property type="entry name" value="P-loop containing nucleotide triphosphate hydrolases"/>
    <property type="match status" value="1"/>
</dbReference>
<dbReference type="Proteomes" id="UP000003706">
    <property type="component" value="Unassembled WGS sequence"/>
</dbReference>
<evidence type="ECO:0000259" key="5">
    <source>
        <dbReference type="PROSITE" id="PS50893"/>
    </source>
</evidence>
<dbReference type="EMBL" id="AGJL01000027">
    <property type="protein sequence ID" value="EHP86063.1"/>
    <property type="molecule type" value="Genomic_DNA"/>
</dbReference>
<organism evidence="6 7">
    <name type="scientific">Methanotorris formicicus Mc-S-70</name>
    <dbReference type="NCBI Taxonomy" id="647171"/>
    <lineage>
        <taxon>Archaea</taxon>
        <taxon>Methanobacteriati</taxon>
        <taxon>Methanobacteriota</taxon>
        <taxon>Methanomada group</taxon>
        <taxon>Methanococci</taxon>
        <taxon>Methanococcales</taxon>
        <taxon>Methanocaldococcaceae</taxon>
        <taxon>Methanotorris</taxon>
    </lineage>
</organism>
<comment type="similarity">
    <text evidence="1">Belongs to the ABC transporter superfamily.</text>
</comment>
<protein>
    <submittedName>
        <fullName evidence="6">ABC transporter related protein</fullName>
    </submittedName>
</protein>
<evidence type="ECO:0000256" key="2">
    <source>
        <dbReference type="ARBA" id="ARBA00022448"/>
    </source>
</evidence>